<dbReference type="EMBL" id="CP015124">
    <property type="protein sequence ID" value="ANP38736.1"/>
    <property type="molecule type" value="Genomic_DNA"/>
</dbReference>
<dbReference type="Proteomes" id="UP000092565">
    <property type="component" value="Chromosome"/>
</dbReference>
<evidence type="ECO:0000313" key="4">
    <source>
        <dbReference type="Proteomes" id="UP000092565"/>
    </source>
</evidence>
<dbReference type="SUPFAM" id="SSF54637">
    <property type="entry name" value="Thioesterase/thiol ester dehydrase-isomerase"/>
    <property type="match status" value="1"/>
</dbReference>
<evidence type="ECO:0000256" key="1">
    <source>
        <dbReference type="ARBA" id="ARBA00022801"/>
    </source>
</evidence>
<evidence type="ECO:0000313" key="3">
    <source>
        <dbReference type="EMBL" id="ANP38736.1"/>
    </source>
</evidence>
<dbReference type="CDD" id="cd03443">
    <property type="entry name" value="PaaI_thioesterase"/>
    <property type="match status" value="1"/>
</dbReference>
<gene>
    <name evidence="3" type="ORF">JL2886_03867</name>
</gene>
<proteinExistence type="predicted"/>
<keyword evidence="4" id="KW-1185">Reference proteome</keyword>
<dbReference type="PANTHER" id="PTHR43240:SF7">
    <property type="entry name" value="BLR7284 PROTEIN"/>
    <property type="match status" value="1"/>
</dbReference>
<sequence length="167" mass="17570">MITGLRFGAGRAKVAHTKTKQIKGNAPMADKTQLARQFIEAIPHARELGMVLTEIGDGMAEITMAYDEKLIGDPETGVIHGGAVSAVMDTCCGAAVMSHPSAPGGTATIDLRIDYMRAATPGQTIVTRATCHHITRNVAFVRAVAMDDDSDRPVATASGAFTVEKGF</sequence>
<name>A0A1B0ZWY3_9RHOB</name>
<dbReference type="InterPro" id="IPR006683">
    <property type="entry name" value="Thioestr_dom"/>
</dbReference>
<dbReference type="NCBIfam" id="TIGR00369">
    <property type="entry name" value="unchar_dom_1"/>
    <property type="match status" value="1"/>
</dbReference>
<evidence type="ECO:0000259" key="2">
    <source>
        <dbReference type="Pfam" id="PF03061"/>
    </source>
</evidence>
<dbReference type="InterPro" id="IPR003736">
    <property type="entry name" value="PAAI_dom"/>
</dbReference>
<dbReference type="GO" id="GO:0005829">
    <property type="term" value="C:cytosol"/>
    <property type="evidence" value="ECO:0007669"/>
    <property type="project" value="TreeGrafter"/>
</dbReference>
<dbReference type="Pfam" id="PF03061">
    <property type="entry name" value="4HBT"/>
    <property type="match status" value="1"/>
</dbReference>
<protein>
    <submittedName>
        <fullName evidence="3">Thioesterase thioesterase family protein</fullName>
    </submittedName>
</protein>
<dbReference type="Gene3D" id="3.10.129.10">
    <property type="entry name" value="Hotdog Thioesterase"/>
    <property type="match status" value="1"/>
</dbReference>
<dbReference type="InterPro" id="IPR029069">
    <property type="entry name" value="HotDog_dom_sf"/>
</dbReference>
<dbReference type="PANTHER" id="PTHR43240">
    <property type="entry name" value="1,4-DIHYDROXY-2-NAPHTHOYL-COA THIOESTERASE 1"/>
    <property type="match status" value="1"/>
</dbReference>
<organism evidence="3 4">
    <name type="scientific">Phaeobacter gallaeciensis</name>
    <dbReference type="NCBI Taxonomy" id="60890"/>
    <lineage>
        <taxon>Bacteria</taxon>
        <taxon>Pseudomonadati</taxon>
        <taxon>Pseudomonadota</taxon>
        <taxon>Alphaproteobacteria</taxon>
        <taxon>Rhodobacterales</taxon>
        <taxon>Roseobacteraceae</taxon>
        <taxon>Phaeobacter</taxon>
    </lineage>
</organism>
<feature type="domain" description="Thioesterase" evidence="2">
    <location>
        <begin position="77"/>
        <end position="151"/>
    </location>
</feature>
<dbReference type="AlphaFoldDB" id="A0A1B0ZWY3"/>
<keyword evidence="1" id="KW-0378">Hydrolase</keyword>
<accession>A0A1B0ZWY3</accession>
<reference evidence="3 4" key="1">
    <citation type="submission" date="2016-04" db="EMBL/GenBank/DDBJ databases">
        <authorList>
            <person name="Evans L.H."/>
            <person name="Alamgir A."/>
            <person name="Owens N."/>
            <person name="Weber N.D."/>
            <person name="Virtaneva K."/>
            <person name="Barbian K."/>
            <person name="Babar A."/>
            <person name="Rosenke K."/>
        </authorList>
    </citation>
    <scope>NUCLEOTIDE SEQUENCE [LARGE SCALE GENOMIC DNA]</scope>
    <source>
        <strain evidence="3 4">JL2886</strain>
    </source>
</reference>
<dbReference type="GO" id="GO:0061522">
    <property type="term" value="F:1,4-dihydroxy-2-naphthoyl-CoA thioesterase activity"/>
    <property type="evidence" value="ECO:0007669"/>
    <property type="project" value="TreeGrafter"/>
</dbReference>
<dbReference type="PATRIC" id="fig|60890.4.peg.3771"/>